<comment type="caution">
    <text evidence="1">The sequence shown here is derived from an EMBL/GenBank/DDBJ whole genome shotgun (WGS) entry which is preliminary data.</text>
</comment>
<accession>W4PLP2</accession>
<dbReference type="AlphaFoldDB" id="W4PLP2"/>
<evidence type="ECO:0008006" key="3">
    <source>
        <dbReference type="Google" id="ProtNLM"/>
    </source>
</evidence>
<protein>
    <recommendedName>
        <fullName evidence="3">Transposase</fullName>
    </recommendedName>
</protein>
<reference evidence="2" key="1">
    <citation type="journal article" date="2014" name="Genome">
        <title>Draft Genome Sequences of Three Strains of Bacteroides pyogenes Isolated from a Cat and Swine.</title>
        <authorList>
            <person name="Sakamoto M."/>
            <person name="Oshima K."/>
            <person name="Suda W."/>
            <person name="Kitamura K."/>
            <person name="Iida T."/>
            <person name="Hattori M."/>
            <person name="Ohkuma M."/>
        </authorList>
    </citation>
    <scope>NUCLEOTIDE SEQUENCE [LARGE SCALE GENOMIC DNA]</scope>
    <source>
        <strain evidence="2">JCM 6294</strain>
    </source>
</reference>
<evidence type="ECO:0000313" key="2">
    <source>
        <dbReference type="Proteomes" id="UP000018842"/>
    </source>
</evidence>
<dbReference type="Proteomes" id="UP000018842">
    <property type="component" value="Unassembled WGS sequence"/>
</dbReference>
<sequence>MTSEAIGIDSEFFFGKARKRIETLFSQLSDQFMIIRNYAKDTERLYLPES</sequence>
<name>W4PLP2_9BACE</name>
<proteinExistence type="predicted"/>
<gene>
    <name evidence="1" type="ORF">JCM6294_3886</name>
</gene>
<organism evidence="1 2">
    <name type="scientific">Bacteroides pyogenes DSM 20611 = JCM 6294</name>
    <dbReference type="NCBI Taxonomy" id="1121100"/>
    <lineage>
        <taxon>Bacteria</taxon>
        <taxon>Pseudomonadati</taxon>
        <taxon>Bacteroidota</taxon>
        <taxon>Bacteroidia</taxon>
        <taxon>Bacteroidales</taxon>
        <taxon>Bacteroidaceae</taxon>
        <taxon>Bacteroides</taxon>
    </lineage>
</organism>
<dbReference type="EMBL" id="BAIR01000080">
    <property type="protein sequence ID" value="GAE20635.1"/>
    <property type="molecule type" value="Genomic_DNA"/>
</dbReference>
<evidence type="ECO:0000313" key="1">
    <source>
        <dbReference type="EMBL" id="GAE20635.1"/>
    </source>
</evidence>